<dbReference type="Proteomes" id="UP000178449">
    <property type="component" value="Unassembled WGS sequence"/>
</dbReference>
<keyword evidence="3" id="KW-0408">Iron</keyword>
<accession>A0A1F6G9C6</accession>
<dbReference type="InterPro" id="IPR012827">
    <property type="entry name" value="Hemerythrin_metal-bd"/>
</dbReference>
<dbReference type="PANTHER" id="PTHR37164">
    <property type="entry name" value="BACTERIOHEMERYTHRIN"/>
    <property type="match status" value="1"/>
</dbReference>
<dbReference type="InterPro" id="IPR012312">
    <property type="entry name" value="Hemerythrin-like"/>
</dbReference>
<evidence type="ECO:0000259" key="4">
    <source>
        <dbReference type="Pfam" id="PF01814"/>
    </source>
</evidence>
<evidence type="ECO:0000313" key="5">
    <source>
        <dbReference type="EMBL" id="OGG94724.1"/>
    </source>
</evidence>
<reference evidence="5 6" key="1">
    <citation type="journal article" date="2016" name="Nat. Commun.">
        <title>Thousands of microbial genomes shed light on interconnected biogeochemical processes in an aquifer system.</title>
        <authorList>
            <person name="Anantharaman K."/>
            <person name="Brown C.T."/>
            <person name="Hug L.A."/>
            <person name="Sharon I."/>
            <person name="Castelle C.J."/>
            <person name="Probst A.J."/>
            <person name="Thomas B.C."/>
            <person name="Singh A."/>
            <person name="Wilkins M.J."/>
            <person name="Karaoz U."/>
            <person name="Brodie E.L."/>
            <person name="Williams K.H."/>
            <person name="Hubbard S.S."/>
            <person name="Banfield J.F."/>
        </authorList>
    </citation>
    <scope>NUCLEOTIDE SEQUENCE [LARGE SCALE GENOMIC DNA]</scope>
</reference>
<sequence>MSIGRFKRTGFRGDILLACQLTLGFRTVQNRVMGQGISVMIQWEDRFRVGVDIIDIQHITLLSLYNRLQSSINGGECEEALRRTAKDLIDYAKKPLVEEETLLKRYSVTGLEEHLAEHQEFKDYVLGLYVQLSFADEYLLAGEVLEFLEKWLEEHIGQSDKTQAEQLRALGIR</sequence>
<comment type="caution">
    <text evidence="5">The sequence shown here is derived from an EMBL/GenBank/DDBJ whole genome shotgun (WGS) entry which is preliminary data.</text>
</comment>
<dbReference type="Pfam" id="PF01814">
    <property type="entry name" value="Hemerythrin"/>
    <property type="match status" value="1"/>
</dbReference>
<dbReference type="InterPro" id="IPR035938">
    <property type="entry name" value="Hemerythrin-like_sf"/>
</dbReference>
<protein>
    <recommendedName>
        <fullName evidence="4">Hemerythrin-like domain-containing protein</fullName>
    </recommendedName>
</protein>
<gene>
    <name evidence="5" type="ORF">A2527_05870</name>
</gene>
<dbReference type="GO" id="GO:0046872">
    <property type="term" value="F:metal ion binding"/>
    <property type="evidence" value="ECO:0007669"/>
    <property type="project" value="UniProtKB-KW"/>
</dbReference>
<dbReference type="Gene3D" id="1.20.120.50">
    <property type="entry name" value="Hemerythrin-like"/>
    <property type="match status" value="1"/>
</dbReference>
<dbReference type="AlphaFoldDB" id="A0A1F6G9C6"/>
<organism evidence="5 6">
    <name type="scientific">Candidatus Lambdaproteobacteria bacterium RIFOXYD2_FULL_50_16</name>
    <dbReference type="NCBI Taxonomy" id="1817772"/>
    <lineage>
        <taxon>Bacteria</taxon>
        <taxon>Pseudomonadati</taxon>
        <taxon>Pseudomonadota</taxon>
        <taxon>Candidatus Lambdaproteobacteria</taxon>
    </lineage>
</organism>
<dbReference type="CDD" id="cd12107">
    <property type="entry name" value="Hemerythrin"/>
    <property type="match status" value="1"/>
</dbReference>
<keyword evidence="2" id="KW-0479">Metal-binding</keyword>
<dbReference type="NCBIfam" id="TIGR02481">
    <property type="entry name" value="hemeryth_dom"/>
    <property type="match status" value="1"/>
</dbReference>
<feature type="domain" description="Hemerythrin-like" evidence="4">
    <location>
        <begin position="50"/>
        <end position="161"/>
    </location>
</feature>
<dbReference type="PANTHER" id="PTHR37164:SF1">
    <property type="entry name" value="BACTERIOHEMERYTHRIN"/>
    <property type="match status" value="1"/>
</dbReference>
<dbReference type="EMBL" id="MFNE01000035">
    <property type="protein sequence ID" value="OGG94724.1"/>
    <property type="molecule type" value="Genomic_DNA"/>
</dbReference>
<dbReference type="STRING" id="1817772.A2527_05870"/>
<evidence type="ECO:0000256" key="2">
    <source>
        <dbReference type="ARBA" id="ARBA00022723"/>
    </source>
</evidence>
<proteinExistence type="inferred from homology"/>
<dbReference type="NCBIfam" id="NF033749">
    <property type="entry name" value="bact_hemeryth"/>
    <property type="match status" value="1"/>
</dbReference>
<evidence type="ECO:0000256" key="1">
    <source>
        <dbReference type="ARBA" id="ARBA00010587"/>
    </source>
</evidence>
<dbReference type="InterPro" id="IPR050669">
    <property type="entry name" value="Hemerythrin"/>
</dbReference>
<comment type="similarity">
    <text evidence="1">Belongs to the hemerythrin family.</text>
</comment>
<evidence type="ECO:0000313" key="6">
    <source>
        <dbReference type="Proteomes" id="UP000178449"/>
    </source>
</evidence>
<dbReference type="SUPFAM" id="SSF47188">
    <property type="entry name" value="Hemerythrin-like"/>
    <property type="match status" value="1"/>
</dbReference>
<name>A0A1F6G9C6_9PROT</name>
<evidence type="ECO:0000256" key="3">
    <source>
        <dbReference type="ARBA" id="ARBA00023004"/>
    </source>
</evidence>